<organism evidence="4 5">
    <name type="scientific">Helobdella robusta</name>
    <name type="common">Californian leech</name>
    <dbReference type="NCBI Taxonomy" id="6412"/>
    <lineage>
        <taxon>Eukaryota</taxon>
        <taxon>Metazoa</taxon>
        <taxon>Spiralia</taxon>
        <taxon>Lophotrochozoa</taxon>
        <taxon>Annelida</taxon>
        <taxon>Clitellata</taxon>
        <taxon>Hirudinea</taxon>
        <taxon>Rhynchobdellida</taxon>
        <taxon>Glossiphoniidae</taxon>
        <taxon>Helobdella</taxon>
    </lineage>
</organism>
<feature type="region of interest" description="Disordered" evidence="1">
    <location>
        <begin position="96"/>
        <end position="238"/>
    </location>
</feature>
<dbReference type="EMBL" id="KB096742">
    <property type="protein sequence ID" value="ESO01963.1"/>
    <property type="molecule type" value="Genomic_DNA"/>
</dbReference>
<feature type="region of interest" description="Disordered" evidence="1">
    <location>
        <begin position="274"/>
        <end position="302"/>
    </location>
</feature>
<dbReference type="HOGENOM" id="CLU_449247_0_0_1"/>
<feature type="compositionally biased region" description="Low complexity" evidence="1">
    <location>
        <begin position="274"/>
        <end position="292"/>
    </location>
</feature>
<feature type="domain" description="Immunoglobulin" evidence="2">
    <location>
        <begin position="385"/>
        <end position="540"/>
    </location>
</feature>
<dbReference type="AlphaFoldDB" id="T1ER67"/>
<dbReference type="InterPro" id="IPR003599">
    <property type="entry name" value="Ig_sub"/>
</dbReference>
<keyword evidence="5" id="KW-1185">Reference proteome</keyword>
<reference evidence="5" key="1">
    <citation type="submission" date="2012-12" db="EMBL/GenBank/DDBJ databases">
        <authorList>
            <person name="Hellsten U."/>
            <person name="Grimwood J."/>
            <person name="Chapman J.A."/>
            <person name="Shapiro H."/>
            <person name="Aerts A."/>
            <person name="Otillar R.P."/>
            <person name="Terry A.Y."/>
            <person name="Boore J.L."/>
            <person name="Simakov O."/>
            <person name="Marletaz F."/>
            <person name="Cho S.-J."/>
            <person name="Edsinger-Gonzales E."/>
            <person name="Havlak P."/>
            <person name="Kuo D.-H."/>
            <person name="Larsson T."/>
            <person name="Lv J."/>
            <person name="Arendt D."/>
            <person name="Savage R."/>
            <person name="Osoegawa K."/>
            <person name="de Jong P."/>
            <person name="Lindberg D.R."/>
            <person name="Seaver E.C."/>
            <person name="Weisblat D.A."/>
            <person name="Putnam N.H."/>
            <person name="Grigoriev I.V."/>
            <person name="Rokhsar D.S."/>
        </authorList>
    </citation>
    <scope>NUCLEOTIDE SEQUENCE</scope>
</reference>
<name>T1ER67_HELRO</name>
<gene>
    <name evidence="4" type="primary">20199067</name>
    <name evidence="3" type="ORF">HELRODRAFT_161173</name>
</gene>
<dbReference type="InParanoid" id="T1ER67"/>
<dbReference type="Gene3D" id="2.60.40.10">
    <property type="entry name" value="Immunoglobulins"/>
    <property type="match status" value="1"/>
</dbReference>
<dbReference type="EnsemblMetazoa" id="HelroT161173">
    <property type="protein sequence ID" value="HelroP161173"/>
    <property type="gene ID" value="HelroG161173"/>
</dbReference>
<feature type="compositionally biased region" description="Low complexity" evidence="1">
    <location>
        <begin position="213"/>
        <end position="238"/>
    </location>
</feature>
<feature type="compositionally biased region" description="Polar residues" evidence="1">
    <location>
        <begin position="183"/>
        <end position="197"/>
    </location>
</feature>
<dbReference type="SMART" id="SM00409">
    <property type="entry name" value="IG"/>
    <property type="match status" value="1"/>
</dbReference>
<feature type="region of interest" description="Disordered" evidence="1">
    <location>
        <begin position="451"/>
        <end position="493"/>
    </location>
</feature>
<dbReference type="EMBL" id="AMQM01000760">
    <property type="status" value="NOT_ANNOTATED_CDS"/>
    <property type="molecule type" value="Genomic_DNA"/>
</dbReference>
<dbReference type="Proteomes" id="UP000015101">
    <property type="component" value="Unassembled WGS sequence"/>
</dbReference>
<evidence type="ECO:0000259" key="2">
    <source>
        <dbReference type="SMART" id="SM00409"/>
    </source>
</evidence>
<proteinExistence type="predicted"/>
<feature type="compositionally biased region" description="Low complexity" evidence="1">
    <location>
        <begin position="96"/>
        <end position="182"/>
    </location>
</feature>
<evidence type="ECO:0000313" key="4">
    <source>
        <dbReference type="EnsemblMetazoa" id="HelroP161173"/>
    </source>
</evidence>
<accession>T1ER67</accession>
<dbReference type="OMA" id="CTFRAHE"/>
<reference evidence="4" key="3">
    <citation type="submission" date="2015-06" db="UniProtKB">
        <authorList>
            <consortium name="EnsemblMetazoa"/>
        </authorList>
    </citation>
    <scope>IDENTIFICATION</scope>
</reference>
<dbReference type="RefSeq" id="XP_009019371.1">
    <property type="nucleotide sequence ID" value="XM_009021123.1"/>
</dbReference>
<feature type="compositionally biased region" description="Acidic residues" evidence="1">
    <location>
        <begin position="454"/>
        <end position="480"/>
    </location>
</feature>
<dbReference type="CTD" id="20199067"/>
<protein>
    <recommendedName>
        <fullName evidence="2">Immunoglobulin domain-containing protein</fullName>
    </recommendedName>
</protein>
<dbReference type="InterPro" id="IPR036179">
    <property type="entry name" value="Ig-like_dom_sf"/>
</dbReference>
<dbReference type="SUPFAM" id="SSF48726">
    <property type="entry name" value="Immunoglobulin"/>
    <property type="match status" value="1"/>
</dbReference>
<feature type="region of interest" description="Disordered" evidence="1">
    <location>
        <begin position="356"/>
        <end position="376"/>
    </location>
</feature>
<dbReference type="InterPro" id="IPR013783">
    <property type="entry name" value="Ig-like_fold"/>
</dbReference>
<reference evidence="3 5" key="2">
    <citation type="journal article" date="2013" name="Nature">
        <title>Insights into bilaterian evolution from three spiralian genomes.</title>
        <authorList>
            <person name="Simakov O."/>
            <person name="Marletaz F."/>
            <person name="Cho S.J."/>
            <person name="Edsinger-Gonzales E."/>
            <person name="Havlak P."/>
            <person name="Hellsten U."/>
            <person name="Kuo D.H."/>
            <person name="Larsson T."/>
            <person name="Lv J."/>
            <person name="Arendt D."/>
            <person name="Savage R."/>
            <person name="Osoegawa K."/>
            <person name="de Jong P."/>
            <person name="Grimwood J."/>
            <person name="Chapman J.A."/>
            <person name="Shapiro H."/>
            <person name="Aerts A."/>
            <person name="Otillar R.P."/>
            <person name="Terry A.Y."/>
            <person name="Boore J.L."/>
            <person name="Grigoriev I.V."/>
            <person name="Lindberg D.R."/>
            <person name="Seaver E.C."/>
            <person name="Weisblat D.A."/>
            <person name="Putnam N.H."/>
            <person name="Rokhsar D.S."/>
        </authorList>
    </citation>
    <scope>NUCLEOTIDE SEQUENCE</scope>
</reference>
<dbReference type="GeneID" id="20199067"/>
<feature type="compositionally biased region" description="Basic and acidic residues" evidence="1">
    <location>
        <begin position="356"/>
        <end position="365"/>
    </location>
</feature>
<evidence type="ECO:0000256" key="1">
    <source>
        <dbReference type="SAM" id="MobiDB-lite"/>
    </source>
</evidence>
<dbReference type="KEGG" id="hro:HELRODRAFT_161173"/>
<evidence type="ECO:0000313" key="3">
    <source>
        <dbReference type="EMBL" id="ESO01963.1"/>
    </source>
</evidence>
<sequence length="608" mass="70591">MLQHQKHQHHQQHLLQQNEQLEPSQQQNQQQQQKKLFAYEMNQLDGSRSAHLGPLFNNNHHYNKNNNLMYNGNYTNKPTDSSITTPLLTTPLNKHNIQNNNSHSINKSNIYDNSNSDYNNNHSNYNSNNNIHTNKHSINYNNNNHNLSNINSNLNHTDNNITTSNNTNNNNTTSNKGSNNQNVITGNFFKNSTNITSYGGIKPAAPRENERYQQQQNHHQQQHQQQHQQLLHQQQQQHRSTFNLHAFRYHPTNFNAKHLISHYNAYHYSYNNNNNINNNNNKNNNNDNTNSHNKADDYETSLSNETLLPSNNISSHFLVVNNTRRGTFNALKNNNNHNRNNIDNFKHYFNNNNKEIENRDNKEANSDNNQTAGNERNEIEMLTAARNYFVWPTDPIQLECTFRAHEYNPFHSPPIWVKGQEMDRTQVNMASSLRSPFLDHQDRMEVMFYKKENNDEENDGDDNDDDGENDDADGEDDDANDDSREKHADVGRKGVDGTDGDVFTFKLIISSCIEEDAGNYTCEIKSAGHDVRASVTHQVFIMVVFVIALDSEIKSYYWRMFRLESFLAFISHFGNLYVLKLKSDRKKVEAQPSKIIHQRAMRCECVNA</sequence>
<evidence type="ECO:0000313" key="5">
    <source>
        <dbReference type="Proteomes" id="UP000015101"/>
    </source>
</evidence>
<feature type="compositionally biased region" description="Basic and acidic residues" evidence="1">
    <location>
        <begin position="481"/>
        <end position="493"/>
    </location>
</feature>